<dbReference type="RefSeq" id="WP_107181400.1">
    <property type="nucleotide sequence ID" value="NZ_BJUS01000015.1"/>
</dbReference>
<keyword evidence="2" id="KW-1185">Reference proteome</keyword>
<organism evidence="1 2">
    <name type="scientific">Halomonas halophila</name>
    <dbReference type="NCBI Taxonomy" id="29573"/>
    <lineage>
        <taxon>Bacteria</taxon>
        <taxon>Pseudomonadati</taxon>
        <taxon>Pseudomonadota</taxon>
        <taxon>Gammaproteobacteria</taxon>
        <taxon>Oceanospirillales</taxon>
        <taxon>Halomonadaceae</taxon>
        <taxon>Halomonas</taxon>
    </lineage>
</organism>
<dbReference type="EMBL" id="BJUS01000015">
    <property type="protein sequence ID" value="GEK73041.1"/>
    <property type="molecule type" value="Genomic_DNA"/>
</dbReference>
<dbReference type="Proteomes" id="UP000321121">
    <property type="component" value="Unassembled WGS sequence"/>
</dbReference>
<dbReference type="Pfam" id="PF12088">
    <property type="entry name" value="DUF3565"/>
    <property type="match status" value="1"/>
</dbReference>
<reference evidence="1 2" key="1">
    <citation type="submission" date="2019-07" db="EMBL/GenBank/DDBJ databases">
        <title>Whole genome shotgun sequence of Halomonas halophila NBRC 102604.</title>
        <authorList>
            <person name="Hosoyama A."/>
            <person name="Uohara A."/>
            <person name="Ohji S."/>
            <person name="Ichikawa N."/>
        </authorList>
    </citation>
    <scope>NUCLEOTIDE SEQUENCE [LARGE SCALE GENOMIC DNA]</scope>
    <source>
        <strain evidence="1 2">NBRC 102604</strain>
    </source>
</reference>
<evidence type="ECO:0000313" key="1">
    <source>
        <dbReference type="EMBL" id="GEK73041.1"/>
    </source>
</evidence>
<evidence type="ECO:0000313" key="2">
    <source>
        <dbReference type="Proteomes" id="UP000321121"/>
    </source>
</evidence>
<proteinExistence type="predicted"/>
<name>A0ABQ0U4D5_9GAMM</name>
<sequence length="77" mass="8864">MEQPIVGYHRDDEGHWVAELACGHHQHVRHQPPWAERPWVTTEAGRRSRLGLRLPCVKCDRGEPPDAPVDTPPESRR</sequence>
<protein>
    <submittedName>
        <fullName evidence="1">Pressure-regulated protein</fullName>
    </submittedName>
</protein>
<accession>A0ABQ0U4D5</accession>
<comment type="caution">
    <text evidence="1">The sequence shown here is derived from an EMBL/GenBank/DDBJ whole genome shotgun (WGS) entry which is preliminary data.</text>
</comment>
<gene>
    <name evidence="1" type="ORF">HHA04nite_15850</name>
</gene>
<dbReference type="InterPro" id="IPR021948">
    <property type="entry name" value="DUF3565"/>
</dbReference>